<keyword evidence="5" id="KW-0251">Elongation factor</keyword>
<reference evidence="5 6" key="1">
    <citation type="submission" date="2014-09" db="EMBL/GenBank/DDBJ databases">
        <authorList>
            <person name="Magalhaes I.L.F."/>
            <person name="Oliveira U."/>
            <person name="Santos F.R."/>
            <person name="Vidigal T.H.D.A."/>
            <person name="Brescovit A.D."/>
            <person name="Santos A.J."/>
        </authorList>
    </citation>
    <scope>NUCLEOTIDE SEQUENCE [LARGE SCALE GENOMIC DNA]</scope>
</reference>
<dbReference type="CDD" id="cd01885">
    <property type="entry name" value="EF2"/>
    <property type="match status" value="1"/>
</dbReference>
<feature type="region of interest" description="Disordered" evidence="3">
    <location>
        <begin position="455"/>
        <end position="534"/>
    </location>
</feature>
<accession>A0A0P1B9I3</accession>
<feature type="region of interest" description="Disordered" evidence="3">
    <location>
        <begin position="885"/>
        <end position="911"/>
    </location>
</feature>
<sequence length="1188" mass="130952">MSSKKFGTANVRCATLIGHVDHGKSSYADSLLAANGIIAPRQAGKLRYLDSREDEQERGITMESSAVSLSFKLRAHSTDGKVGEISDYMINLIDTPGHIDFSSEVSTASRLCDGALVIVDVVEGVCTQTIAVLRQAWMDRLAPILVLNKMDRLVTELRLSPSEAYHHLTQLIENVNAVMGSFFASERMEDDLRWHEAREARLKARKEAASESVVGQSSSDTNGHDALGEQEDEERYQELDDEDIYFDPARGNVIFASAIDNWAFRLDRFSQLYSKKLGIQESKFRKVLWGDFFFDPKGKRVIGHKQKEREGKNLKPVFVQFVLDNVWAVYESALNRDQEKIEKIVKTLELKILPRDLRAKESSTLLPLIFSQWLPLAACTFSALVQCVPPPAVAQRTRVAKMLHPELSYFSKKEALTPLEVDLFEARAGDGARTCAYVSKLFAVRRGELPEGRRKELTADEMRQKGKEARERAAAAKEALLRATGASEAQGSEHASSPQPEAHKTEEGTVIENGQAGPSARELAQRDEDENQARKDEEVVLGFARLYSGVLQVGRKVFALLPKYNPALKAGHAANAKHIREVNIEALYMMMGRDLIAVSEVPAGNVFAIRGLEGTVLRNATLCAPPVQKGSPVTQELDVASSGDCFVNLAGVGLGSAPIVRVALEPSRPTDMPKLVEGLRLLNQADPCVETLVQETGEHVILCAGELHLERCLKDLRERFAKCAIQASKPLVPFRETAVKGQEMPPPKIEGAARGTMQGSLSGGVVSYSIRAVPLPEKVTDFLIANARTIRQLVSTDRRHGATNAGQETVETIAGSNASEVEAASREVRPQNFWSELTKLLDSCGPQWRGVVDQIWSLGPRRIGPNLLVDSASLLAQRLRQRTELRKGPLKESQPASGVSTPAGQGAQLTGDSEVDDLASALEHATLPEAAEDSRTQESWTAEDLLDSIESGFQIATLQGPLCAEQVQGLAYFVESVVVNHAVEEREGNRIKFSQITGSLISSVREACRNGLLDWSPRIMLAMYSCDIQASTDVLGKVHAVLSRRRGRITSEEMKEGTSFFTVGALLPVVESFGFADGEWTAAQNRTELRMVSLGFFLTLQNVSLRAEIRKRTSGAASPQLIFKGFELFDMDPYWVPRTEEELEDLGVLGERENVAKKYVDNVRKRKGLFVDRRIVDAAEKQRTLKSN</sequence>
<dbReference type="Proteomes" id="UP000054845">
    <property type="component" value="Unassembled WGS sequence"/>
</dbReference>
<feature type="compositionally biased region" description="Polar residues" evidence="3">
    <location>
        <begin position="894"/>
        <end position="911"/>
    </location>
</feature>
<dbReference type="GO" id="GO:0043022">
    <property type="term" value="F:ribosome binding"/>
    <property type="evidence" value="ECO:0007669"/>
    <property type="project" value="TreeGrafter"/>
</dbReference>
<evidence type="ECO:0000259" key="4">
    <source>
        <dbReference type="PROSITE" id="PS51722"/>
    </source>
</evidence>
<dbReference type="InterPro" id="IPR056752">
    <property type="entry name" value="EFL1"/>
</dbReference>
<keyword evidence="5" id="KW-0648">Protein biosynthesis</keyword>
<dbReference type="InterPro" id="IPR000640">
    <property type="entry name" value="EFG_V-like"/>
</dbReference>
<name>A0A0P1B9I3_9BASI</name>
<dbReference type="OrthoDB" id="364892at2759"/>
<proteinExistence type="predicted"/>
<dbReference type="SUPFAM" id="SSF54980">
    <property type="entry name" value="EF-G C-terminal domain-like"/>
    <property type="match status" value="3"/>
</dbReference>
<dbReference type="SUPFAM" id="SSF54211">
    <property type="entry name" value="Ribosomal protein S5 domain 2-like"/>
    <property type="match status" value="1"/>
</dbReference>
<dbReference type="EMBL" id="CCYA01000149">
    <property type="protein sequence ID" value="CEH12320.1"/>
    <property type="molecule type" value="Genomic_DNA"/>
</dbReference>
<dbReference type="Pfam" id="PF25118">
    <property type="entry name" value="EFL1"/>
    <property type="match status" value="1"/>
</dbReference>
<dbReference type="GO" id="GO:0003746">
    <property type="term" value="F:translation elongation factor activity"/>
    <property type="evidence" value="ECO:0007669"/>
    <property type="project" value="UniProtKB-KW"/>
</dbReference>
<dbReference type="FunFam" id="3.90.1430.10:FF:000002">
    <property type="entry name" value="Elongation factor like GTPase 1"/>
    <property type="match status" value="1"/>
</dbReference>
<dbReference type="SMART" id="SM00838">
    <property type="entry name" value="EFG_C"/>
    <property type="match status" value="1"/>
</dbReference>
<dbReference type="PANTHER" id="PTHR42908:SF3">
    <property type="entry name" value="ELONGATION FACTOR-LIKE GTPASE 1"/>
    <property type="match status" value="1"/>
</dbReference>
<dbReference type="Gene3D" id="2.40.30.10">
    <property type="entry name" value="Translation factors"/>
    <property type="match status" value="1"/>
</dbReference>
<dbReference type="InterPro" id="IPR035647">
    <property type="entry name" value="EFG_III/V"/>
</dbReference>
<dbReference type="Gene3D" id="3.30.70.870">
    <property type="entry name" value="Elongation Factor G (Translational Gtpase), domain 3"/>
    <property type="match status" value="1"/>
</dbReference>
<dbReference type="Gene3D" id="3.90.1430.10">
    <property type="entry name" value="Yeast translation eEF2 (G' domain)"/>
    <property type="match status" value="1"/>
</dbReference>
<dbReference type="PROSITE" id="PS51722">
    <property type="entry name" value="G_TR_2"/>
    <property type="match status" value="1"/>
</dbReference>
<dbReference type="AlphaFoldDB" id="A0A0P1B9I3"/>
<dbReference type="SUPFAM" id="SSF50447">
    <property type="entry name" value="Translation proteins"/>
    <property type="match status" value="1"/>
</dbReference>
<dbReference type="PRINTS" id="PR00315">
    <property type="entry name" value="ELONGATNFCT"/>
</dbReference>
<keyword evidence="1" id="KW-0547">Nucleotide-binding</keyword>
<dbReference type="Pfam" id="PF00009">
    <property type="entry name" value="GTP_EFTU"/>
    <property type="match status" value="1"/>
</dbReference>
<dbReference type="GO" id="GO:0003924">
    <property type="term" value="F:GTPase activity"/>
    <property type="evidence" value="ECO:0007669"/>
    <property type="project" value="InterPro"/>
</dbReference>
<evidence type="ECO:0000256" key="3">
    <source>
        <dbReference type="SAM" id="MobiDB-lite"/>
    </source>
</evidence>
<dbReference type="InterPro" id="IPR041095">
    <property type="entry name" value="EFG_II"/>
</dbReference>
<dbReference type="STRING" id="401625.A0A0P1B9I3"/>
<evidence type="ECO:0000256" key="2">
    <source>
        <dbReference type="ARBA" id="ARBA00023134"/>
    </source>
</evidence>
<dbReference type="GO" id="GO:1990904">
    <property type="term" value="C:ribonucleoprotein complex"/>
    <property type="evidence" value="ECO:0007669"/>
    <property type="project" value="TreeGrafter"/>
</dbReference>
<dbReference type="InterPro" id="IPR014721">
    <property type="entry name" value="Ribsml_uS5_D2-typ_fold_subgr"/>
</dbReference>
<dbReference type="InterPro" id="IPR000795">
    <property type="entry name" value="T_Tr_GTP-bd_dom"/>
</dbReference>
<dbReference type="Pfam" id="PF14492">
    <property type="entry name" value="EFG_III"/>
    <property type="match status" value="1"/>
</dbReference>
<organism evidence="5 6">
    <name type="scientific">Ceraceosorus bombacis</name>
    <dbReference type="NCBI Taxonomy" id="401625"/>
    <lineage>
        <taxon>Eukaryota</taxon>
        <taxon>Fungi</taxon>
        <taxon>Dikarya</taxon>
        <taxon>Basidiomycota</taxon>
        <taxon>Ustilaginomycotina</taxon>
        <taxon>Exobasidiomycetes</taxon>
        <taxon>Ceraceosorales</taxon>
        <taxon>Ceraceosoraceae</taxon>
        <taxon>Ceraceosorus</taxon>
    </lineage>
</organism>
<dbReference type="NCBIfam" id="TIGR00231">
    <property type="entry name" value="small_GTP"/>
    <property type="match status" value="1"/>
</dbReference>
<dbReference type="FunFam" id="3.30.70.870:FF:000002">
    <property type="entry name" value="Translation elongation factor 2"/>
    <property type="match status" value="1"/>
</dbReference>
<feature type="domain" description="Tr-type G" evidence="4">
    <location>
        <begin position="9"/>
        <end position="297"/>
    </location>
</feature>
<dbReference type="CDD" id="cd16268">
    <property type="entry name" value="EF2_II"/>
    <property type="match status" value="1"/>
</dbReference>
<feature type="region of interest" description="Disordered" evidence="3">
    <location>
        <begin position="206"/>
        <end position="233"/>
    </location>
</feature>
<dbReference type="GO" id="GO:0042256">
    <property type="term" value="P:cytosolic ribosome assembly"/>
    <property type="evidence" value="ECO:0007669"/>
    <property type="project" value="TreeGrafter"/>
</dbReference>
<feature type="compositionally biased region" description="Basic and acidic residues" evidence="3">
    <location>
        <begin position="523"/>
        <end position="534"/>
    </location>
</feature>
<keyword evidence="2" id="KW-0342">GTP-binding</keyword>
<dbReference type="Gene3D" id="3.40.50.300">
    <property type="entry name" value="P-loop containing nucleotide triphosphate hydrolases"/>
    <property type="match status" value="1"/>
</dbReference>
<keyword evidence="6" id="KW-1185">Reference proteome</keyword>
<evidence type="ECO:0000313" key="6">
    <source>
        <dbReference type="Proteomes" id="UP000054845"/>
    </source>
</evidence>
<dbReference type="Gene3D" id="3.30.70.240">
    <property type="match status" value="2"/>
</dbReference>
<dbReference type="SUPFAM" id="SSF52540">
    <property type="entry name" value="P-loop containing nucleoside triphosphate hydrolases"/>
    <property type="match status" value="1"/>
</dbReference>
<dbReference type="CDD" id="cd04096">
    <property type="entry name" value="eEF2_snRNP_like_C"/>
    <property type="match status" value="1"/>
</dbReference>
<dbReference type="InterPro" id="IPR005225">
    <property type="entry name" value="Small_GTP-bd"/>
</dbReference>
<dbReference type="CDD" id="cd16261">
    <property type="entry name" value="EF2_snRNP_III"/>
    <property type="match status" value="1"/>
</dbReference>
<protein>
    <submittedName>
        <fullName evidence="5">Translation elongation factor 2</fullName>
    </submittedName>
</protein>
<dbReference type="InterPro" id="IPR027417">
    <property type="entry name" value="P-loop_NTPase"/>
</dbReference>
<dbReference type="GO" id="GO:0005525">
    <property type="term" value="F:GTP binding"/>
    <property type="evidence" value="ECO:0007669"/>
    <property type="project" value="UniProtKB-KW"/>
</dbReference>
<dbReference type="Pfam" id="PF00679">
    <property type="entry name" value="EFG_C"/>
    <property type="match status" value="1"/>
</dbReference>
<dbReference type="Gene3D" id="3.30.230.10">
    <property type="match status" value="1"/>
</dbReference>
<evidence type="ECO:0000313" key="5">
    <source>
        <dbReference type="EMBL" id="CEH12320.1"/>
    </source>
</evidence>
<dbReference type="CDD" id="cd01681">
    <property type="entry name" value="aeEF2_snRNP_like_IV"/>
    <property type="match status" value="1"/>
</dbReference>
<feature type="compositionally biased region" description="Basic and acidic residues" evidence="3">
    <location>
        <begin position="455"/>
        <end position="475"/>
    </location>
</feature>
<dbReference type="InterPro" id="IPR009000">
    <property type="entry name" value="Transl_B-barrel_sf"/>
</dbReference>
<dbReference type="GO" id="GO:0005829">
    <property type="term" value="C:cytosol"/>
    <property type="evidence" value="ECO:0007669"/>
    <property type="project" value="TreeGrafter"/>
</dbReference>
<evidence type="ECO:0000256" key="1">
    <source>
        <dbReference type="ARBA" id="ARBA00022741"/>
    </source>
</evidence>
<dbReference type="PANTHER" id="PTHR42908">
    <property type="entry name" value="TRANSLATION ELONGATION FACTOR-RELATED"/>
    <property type="match status" value="1"/>
</dbReference>
<dbReference type="InterPro" id="IPR020568">
    <property type="entry name" value="Ribosomal_Su5_D2-typ_SF"/>
</dbReference>
<feature type="compositionally biased region" description="Polar residues" evidence="3">
    <location>
        <begin position="487"/>
        <end position="499"/>
    </location>
</feature>